<proteinExistence type="predicted"/>
<reference evidence="1" key="1">
    <citation type="submission" date="2020-10" db="EMBL/GenBank/DDBJ databases">
        <authorList>
            <person name="Abbas A."/>
            <person name="Razzaq R."/>
            <person name="Waqas M."/>
            <person name="Abbas N."/>
            <person name="Nielsen T.K."/>
            <person name="Hansen L.H."/>
            <person name="Hussain S."/>
            <person name="Shahid M."/>
        </authorList>
    </citation>
    <scope>NUCLEOTIDE SEQUENCE</scope>
    <source>
        <strain evidence="1">S14</strain>
    </source>
</reference>
<protein>
    <submittedName>
        <fullName evidence="1">Type I restriction enzyme HsdR N-terminal domain-containing protein</fullName>
    </submittedName>
</protein>
<comment type="caution">
    <text evidence="1">The sequence shown here is derived from an EMBL/GenBank/DDBJ whole genome shotgun (WGS) entry which is preliminary data.</text>
</comment>
<gene>
    <name evidence="1" type="ORF">IHQ68_04805</name>
</gene>
<evidence type="ECO:0000313" key="1">
    <source>
        <dbReference type="EMBL" id="MDR4305944.1"/>
    </source>
</evidence>
<accession>A0ABU1DD28</accession>
<keyword evidence="2" id="KW-1185">Reference proteome</keyword>
<organism evidence="1 2">
    <name type="scientific">Chelatococcus sambhunathii</name>
    <dbReference type="NCBI Taxonomy" id="363953"/>
    <lineage>
        <taxon>Bacteria</taxon>
        <taxon>Pseudomonadati</taxon>
        <taxon>Pseudomonadota</taxon>
        <taxon>Alphaproteobacteria</taxon>
        <taxon>Hyphomicrobiales</taxon>
        <taxon>Chelatococcaceae</taxon>
        <taxon>Chelatococcus</taxon>
    </lineage>
</organism>
<dbReference type="RefSeq" id="WP_375338280.1">
    <property type="nucleotide sequence ID" value="NZ_JADBEO010000007.1"/>
</dbReference>
<dbReference type="EMBL" id="JADBEO010000007">
    <property type="protein sequence ID" value="MDR4305944.1"/>
    <property type="molecule type" value="Genomic_DNA"/>
</dbReference>
<sequence>MPLLRNLGYAKGTENDIRREVSLKYSREFLGHKKPTDPELRGRADYICEARGFGRWTIEAKGPNEALTLEDAHQAHSYTAHPEIGGCYSVVTNGREFRVYRFAQPETPAFTWRAEETGERLMEIRNVLGPDAIKRYTFRPMDPGKPLAEGYGPRVTIIGGSVVYDHHKLGGVENDAVPGFRATPTGRAVQRNAEGKIVGELELAAPIKSWDDFNKLAGIEFYTFETADEFVSTDPAMPTIFQGLSKGLIKAGTPLPDIPNLPAGMVAPMDFAMNARTQAIGYLEDGRFRGTFEIDYGIMGQEVLTADGTFDIFIK</sequence>
<dbReference type="Proteomes" id="UP001181622">
    <property type="component" value="Unassembled WGS sequence"/>
</dbReference>
<evidence type="ECO:0000313" key="2">
    <source>
        <dbReference type="Proteomes" id="UP001181622"/>
    </source>
</evidence>
<name>A0ABU1DD28_9HYPH</name>